<accession>A0ABT7LHQ6</accession>
<dbReference type="InterPro" id="IPR007634">
    <property type="entry name" value="RNA_pol_sigma_54_DNA-bd"/>
</dbReference>
<name>A0ABT7LHQ6_9BURK</name>
<keyword evidence="8 9" id="KW-0804">Transcription</keyword>
<dbReference type="PRINTS" id="PR00045">
    <property type="entry name" value="SIGMA54FCT"/>
</dbReference>
<evidence type="ECO:0000256" key="1">
    <source>
        <dbReference type="ARBA" id="ARBA00008798"/>
    </source>
</evidence>
<keyword evidence="4 9" id="KW-0548">Nucleotidyltransferase</keyword>
<keyword evidence="2 9" id="KW-0240">DNA-directed RNA polymerase</keyword>
<comment type="function">
    <text evidence="9">Sigma factors are initiation factors that promote the attachment of RNA polymerase to specific initiation sites and are then released.</text>
</comment>
<dbReference type="InterPro" id="IPR000394">
    <property type="entry name" value="RNA_pol_sigma_54"/>
</dbReference>
<evidence type="ECO:0000256" key="6">
    <source>
        <dbReference type="ARBA" id="ARBA00023082"/>
    </source>
</evidence>
<comment type="similarity">
    <text evidence="1 9">Belongs to the sigma-54 factor family.</text>
</comment>
<dbReference type="PROSITE" id="PS50044">
    <property type="entry name" value="SIGMA54_3"/>
    <property type="match status" value="1"/>
</dbReference>
<evidence type="ECO:0000256" key="9">
    <source>
        <dbReference type="PIRNR" id="PIRNR000774"/>
    </source>
</evidence>
<dbReference type="Pfam" id="PF04963">
    <property type="entry name" value="Sigma54_CBD"/>
    <property type="match status" value="1"/>
</dbReference>
<organism evidence="13 14">
    <name type="scientific">Roseateles subflavus</name>
    <dbReference type="NCBI Taxonomy" id="3053353"/>
    <lineage>
        <taxon>Bacteria</taxon>
        <taxon>Pseudomonadati</taxon>
        <taxon>Pseudomonadota</taxon>
        <taxon>Betaproteobacteria</taxon>
        <taxon>Burkholderiales</taxon>
        <taxon>Sphaerotilaceae</taxon>
        <taxon>Roseateles</taxon>
    </lineage>
</organism>
<dbReference type="GO" id="GO:0003899">
    <property type="term" value="F:DNA-directed RNA polymerase activity"/>
    <property type="evidence" value="ECO:0007669"/>
    <property type="project" value="UniProtKB-EC"/>
</dbReference>
<evidence type="ECO:0000256" key="3">
    <source>
        <dbReference type="ARBA" id="ARBA00022679"/>
    </source>
</evidence>
<keyword evidence="14" id="KW-1185">Reference proteome</keyword>
<dbReference type="InterPro" id="IPR007046">
    <property type="entry name" value="RNA_pol_sigma_54_core-bd"/>
</dbReference>
<evidence type="ECO:0000256" key="7">
    <source>
        <dbReference type="ARBA" id="ARBA00023125"/>
    </source>
</evidence>
<dbReference type="InterPro" id="IPR038709">
    <property type="entry name" value="RpoN_core-bd_sf"/>
</dbReference>
<evidence type="ECO:0000259" key="12">
    <source>
        <dbReference type="Pfam" id="PF04963"/>
    </source>
</evidence>
<dbReference type="PIRSF" id="PIRSF000774">
    <property type="entry name" value="RpoN"/>
    <property type="match status" value="1"/>
</dbReference>
<feature type="compositionally biased region" description="Basic and acidic residues" evidence="10">
    <location>
        <begin position="91"/>
        <end position="103"/>
    </location>
</feature>
<comment type="caution">
    <text evidence="13">The sequence shown here is derived from an EMBL/GenBank/DDBJ whole genome shotgun (WGS) entry which is preliminary data.</text>
</comment>
<dbReference type="Pfam" id="PF04552">
    <property type="entry name" value="Sigma54_DBD"/>
    <property type="match status" value="1"/>
</dbReference>
<sequence length="506" mass="55493">MKPSLQVRLSQHLSLTPQLQQSIRLLQLSTLELNQEVEQMLAQNPLLETEEDFETRQEPPRAELQVPAGSGRDEGGDDAGAVGSDAGEAQAEMRAEDFGTTEREDWENGTEGDDFDGIREMPGSSSGSGSDDGDDRADTDAGSVSLQEHLQAQMAGMSLSELDRAALLVLIESLNDDGYLEDPLDEIAASLNPDADPEVQEELLDRLRCALKWLQSLEPAGVGARDLAECLVLQLRAMPRSQVQAVAILICKQHLELLARRDLRRLGALTGADEPLLREAQALISRLEPKPGRPFVRNVAQAVIPDVIVQKSGRGFRVMINPEVAPKLRINELYAQALRQTRGGVTNSPLGGQLQEARWFIKNIQQRFDTILRVSEAIVERQKGFFTHGELAMKPLVLREIADELSLHESTISRVTTAKYMATPWGTFELKYFFGSGLATETGGNASSTAVRALIKQFVAAEDAKKPLSDSALASMLEEQGIQVARRTVAKYREALKIAPANLRKA</sequence>
<dbReference type="EMBL" id="JASVDS010000001">
    <property type="protein sequence ID" value="MDL5031091.1"/>
    <property type="molecule type" value="Genomic_DNA"/>
</dbReference>
<evidence type="ECO:0000256" key="4">
    <source>
        <dbReference type="ARBA" id="ARBA00022695"/>
    </source>
</evidence>
<dbReference type="PROSITE" id="PS00718">
    <property type="entry name" value="SIGMA54_2"/>
    <property type="match status" value="1"/>
</dbReference>
<keyword evidence="6 9" id="KW-0731">Sigma factor</keyword>
<evidence type="ECO:0000313" key="14">
    <source>
        <dbReference type="Proteomes" id="UP001238603"/>
    </source>
</evidence>
<evidence type="ECO:0000256" key="2">
    <source>
        <dbReference type="ARBA" id="ARBA00022478"/>
    </source>
</evidence>
<evidence type="ECO:0000259" key="11">
    <source>
        <dbReference type="Pfam" id="PF04552"/>
    </source>
</evidence>
<keyword evidence="5 9" id="KW-0805">Transcription regulation</keyword>
<dbReference type="NCBIfam" id="NF004595">
    <property type="entry name" value="PRK05932.1-2"/>
    <property type="match status" value="1"/>
</dbReference>
<feature type="domain" description="RNA polymerase sigma factor 54 core-binding" evidence="12">
    <location>
        <begin position="142"/>
        <end position="334"/>
    </location>
</feature>
<dbReference type="PANTHER" id="PTHR32248">
    <property type="entry name" value="RNA POLYMERASE SIGMA-54 FACTOR"/>
    <property type="match status" value="1"/>
</dbReference>
<dbReference type="NCBIfam" id="TIGR02395">
    <property type="entry name" value="rpoN_sigma"/>
    <property type="match status" value="1"/>
</dbReference>
<evidence type="ECO:0000256" key="10">
    <source>
        <dbReference type="SAM" id="MobiDB-lite"/>
    </source>
</evidence>
<reference evidence="13 14" key="1">
    <citation type="submission" date="2023-06" db="EMBL/GenBank/DDBJ databases">
        <title>Pelomonas sp. APW6 16S ribosomal RNA gene genome sequencing and assembly.</title>
        <authorList>
            <person name="Woo H."/>
        </authorList>
    </citation>
    <scope>NUCLEOTIDE SEQUENCE [LARGE SCALE GENOMIC DNA]</scope>
    <source>
        <strain evidence="13 14">APW6</strain>
    </source>
</reference>
<evidence type="ECO:0000256" key="5">
    <source>
        <dbReference type="ARBA" id="ARBA00023015"/>
    </source>
</evidence>
<dbReference type="Pfam" id="PF00309">
    <property type="entry name" value="Sigma54_AID"/>
    <property type="match status" value="1"/>
</dbReference>
<keyword evidence="3 9" id="KW-0808">Transferase</keyword>
<dbReference type="NCBIfam" id="NF004598">
    <property type="entry name" value="PRK05932.1-5"/>
    <property type="match status" value="1"/>
</dbReference>
<feature type="compositionally biased region" description="Acidic residues" evidence="10">
    <location>
        <begin position="104"/>
        <end position="115"/>
    </location>
</feature>
<proteinExistence type="inferred from homology"/>
<evidence type="ECO:0000313" key="13">
    <source>
        <dbReference type="EMBL" id="MDL5031091.1"/>
    </source>
</evidence>
<dbReference type="RefSeq" id="WP_285981211.1">
    <property type="nucleotide sequence ID" value="NZ_JASVDS010000001.1"/>
</dbReference>
<dbReference type="PROSITE" id="PS00717">
    <property type="entry name" value="SIGMA54_1"/>
    <property type="match status" value="1"/>
</dbReference>
<evidence type="ECO:0000256" key="8">
    <source>
        <dbReference type="ARBA" id="ARBA00023163"/>
    </source>
</evidence>
<gene>
    <name evidence="13" type="ORF">QRD43_04150</name>
</gene>
<dbReference type="Gene3D" id="1.10.10.60">
    <property type="entry name" value="Homeodomain-like"/>
    <property type="match status" value="1"/>
</dbReference>
<keyword evidence="7 9" id="KW-0238">DNA-binding</keyword>
<dbReference type="NCBIfam" id="NF009118">
    <property type="entry name" value="PRK12469.1"/>
    <property type="match status" value="1"/>
</dbReference>
<dbReference type="PANTHER" id="PTHR32248:SF4">
    <property type="entry name" value="RNA POLYMERASE SIGMA-54 FACTOR"/>
    <property type="match status" value="1"/>
</dbReference>
<protein>
    <recommendedName>
        <fullName evidence="9">RNA polymerase sigma-54 factor</fullName>
    </recommendedName>
</protein>
<dbReference type="Proteomes" id="UP001238603">
    <property type="component" value="Unassembled WGS sequence"/>
</dbReference>
<feature type="domain" description="RNA polymerase sigma factor 54 DNA-binding" evidence="11">
    <location>
        <begin position="353"/>
        <end position="505"/>
    </location>
</feature>
<dbReference type="Gene3D" id="1.10.10.1330">
    <property type="entry name" value="RNA polymerase sigma-54 factor, core-binding domain"/>
    <property type="match status" value="1"/>
</dbReference>
<feature type="region of interest" description="Disordered" evidence="10">
    <location>
        <begin position="50"/>
        <end position="142"/>
    </location>
</feature>
<feature type="compositionally biased region" description="Low complexity" evidence="10">
    <location>
        <begin position="79"/>
        <end position="89"/>
    </location>
</feature>